<dbReference type="RefSeq" id="WP_138169923.1">
    <property type="nucleotide sequence ID" value="NZ_VAWA01000005.1"/>
</dbReference>
<name>A0A5R9AF61_9MICC</name>
<evidence type="ECO:0000313" key="1">
    <source>
        <dbReference type="EMBL" id="TLP77218.1"/>
    </source>
</evidence>
<proteinExistence type="predicted"/>
<dbReference type="Gene3D" id="3.40.50.720">
    <property type="entry name" value="NAD(P)-binding Rossmann-like Domain"/>
    <property type="match status" value="1"/>
</dbReference>
<evidence type="ECO:0008006" key="3">
    <source>
        <dbReference type="Google" id="ProtNLM"/>
    </source>
</evidence>
<dbReference type="AlphaFoldDB" id="A0A5R9AF61"/>
<dbReference type="GO" id="GO:0008641">
    <property type="term" value="F:ubiquitin-like modifier activating enzyme activity"/>
    <property type="evidence" value="ECO:0007669"/>
    <property type="project" value="InterPro"/>
</dbReference>
<dbReference type="EMBL" id="VAWA01000005">
    <property type="protein sequence ID" value="TLP77218.1"/>
    <property type="molecule type" value="Genomic_DNA"/>
</dbReference>
<protein>
    <recommendedName>
        <fullName evidence="3">THIF-type NAD/FAD binding fold domain-containing protein</fullName>
    </recommendedName>
</protein>
<dbReference type="InterPro" id="IPR035985">
    <property type="entry name" value="Ubiquitin-activating_enz"/>
</dbReference>
<comment type="caution">
    <text evidence="1">The sequence shown here is derived from an EMBL/GenBank/DDBJ whole genome shotgun (WGS) entry which is preliminary data.</text>
</comment>
<evidence type="ECO:0000313" key="2">
    <source>
        <dbReference type="Proteomes" id="UP000306544"/>
    </source>
</evidence>
<sequence length="227" mass="23779">MSTAPELESWAPAAVCQARRRLAVVVVEGLCPAGLQIAQHLIRSRIGTLVLRDDQPVTREDTGLRSMDAGRRRAEAAAGLLGGASGETAVIEAPPESSIRGADLHLLVGQRRASDAMLSRRLEESPVLLPVSVTTAGWRIGPLLHQASLVCSHCMGISPFNQQQTPAADADITVLQAAAAAVAAQQVVILINGLTPGVLRGAGLMAEAATGRIKTIQHDPRRECVCG</sequence>
<organism evidence="1 2">
    <name type="scientific">Nesterenkonia sphaerica</name>
    <dbReference type="NCBI Taxonomy" id="1804988"/>
    <lineage>
        <taxon>Bacteria</taxon>
        <taxon>Bacillati</taxon>
        <taxon>Actinomycetota</taxon>
        <taxon>Actinomycetes</taxon>
        <taxon>Micrococcales</taxon>
        <taxon>Micrococcaceae</taxon>
        <taxon>Nesterenkonia</taxon>
    </lineage>
</organism>
<keyword evidence="2" id="KW-1185">Reference proteome</keyword>
<dbReference type="Proteomes" id="UP000306544">
    <property type="component" value="Unassembled WGS sequence"/>
</dbReference>
<gene>
    <name evidence="1" type="ORF">FEF27_05890</name>
</gene>
<dbReference type="OrthoDB" id="4965464at2"/>
<dbReference type="SUPFAM" id="SSF69572">
    <property type="entry name" value="Activating enzymes of the ubiquitin-like proteins"/>
    <property type="match status" value="1"/>
</dbReference>
<reference evidence="1 2" key="1">
    <citation type="submission" date="2019-05" db="EMBL/GenBank/DDBJ databases">
        <title>Nesterenkonia sp. GY239, isolated from the Southern Atlantic Ocean.</title>
        <authorList>
            <person name="Zhang G."/>
        </authorList>
    </citation>
    <scope>NUCLEOTIDE SEQUENCE [LARGE SCALE GENOMIC DNA]</scope>
    <source>
        <strain evidence="1 2">GY239</strain>
    </source>
</reference>
<accession>A0A5R9AF61</accession>